<dbReference type="Pfam" id="PF04342">
    <property type="entry name" value="DMT_6"/>
    <property type="match status" value="1"/>
</dbReference>
<accession>A0A1Y4DBL3</accession>
<organism evidence="2 3">
    <name type="scientific">Candidatus Avelusimicrobium gallicola</name>
    <dbReference type="NCBI Taxonomy" id="2562704"/>
    <lineage>
        <taxon>Bacteria</taxon>
        <taxon>Pseudomonadati</taxon>
        <taxon>Elusimicrobiota</taxon>
        <taxon>Elusimicrobia</taxon>
        <taxon>Elusimicrobiales</taxon>
        <taxon>Elusimicrobiaceae</taxon>
        <taxon>Candidatus Avelusimicrobium</taxon>
    </lineage>
</organism>
<evidence type="ECO:0000256" key="1">
    <source>
        <dbReference type="SAM" id="Phobius"/>
    </source>
</evidence>
<dbReference type="PANTHER" id="PTHR38482">
    <property type="entry name" value="DMT FAMILY PROTEIN"/>
    <property type="match status" value="1"/>
</dbReference>
<keyword evidence="1" id="KW-0472">Membrane</keyword>
<dbReference type="PANTHER" id="PTHR38482:SF1">
    <property type="entry name" value="DMT FAMILY PROTEIN"/>
    <property type="match status" value="1"/>
</dbReference>
<reference evidence="3" key="1">
    <citation type="submission" date="2017-04" db="EMBL/GenBank/DDBJ databases">
        <title>Function of individual gut microbiota members based on whole genome sequencing of pure cultures obtained from chicken caecum.</title>
        <authorList>
            <person name="Medvecky M."/>
            <person name="Cejkova D."/>
            <person name="Polansky O."/>
            <person name="Karasova D."/>
            <person name="Kubasova T."/>
            <person name="Cizek A."/>
            <person name="Rychlik I."/>
        </authorList>
    </citation>
    <scope>NUCLEOTIDE SEQUENCE [LARGE SCALE GENOMIC DNA]</scope>
    <source>
        <strain evidence="3">An273</strain>
    </source>
</reference>
<keyword evidence="1" id="KW-1133">Transmembrane helix</keyword>
<keyword evidence="3" id="KW-1185">Reference proteome</keyword>
<dbReference type="OrthoDB" id="9805206at2"/>
<feature type="transmembrane region" description="Helical" evidence="1">
    <location>
        <begin position="66"/>
        <end position="84"/>
    </location>
</feature>
<dbReference type="EMBL" id="NFJD01000003">
    <property type="protein sequence ID" value="OUO56456.1"/>
    <property type="molecule type" value="Genomic_DNA"/>
</dbReference>
<evidence type="ECO:0008006" key="4">
    <source>
        <dbReference type="Google" id="ProtNLM"/>
    </source>
</evidence>
<evidence type="ECO:0000313" key="3">
    <source>
        <dbReference type="Proteomes" id="UP000196368"/>
    </source>
</evidence>
<dbReference type="InterPro" id="IPR007437">
    <property type="entry name" value="DUF486"/>
</dbReference>
<protein>
    <recommendedName>
        <fullName evidence="4">DMT family protein</fullName>
    </recommendedName>
</protein>
<dbReference type="Proteomes" id="UP000196368">
    <property type="component" value="Unassembled WGS sequence"/>
</dbReference>
<dbReference type="AlphaFoldDB" id="A0A1Y4DBL3"/>
<keyword evidence="1" id="KW-0812">Transmembrane</keyword>
<proteinExistence type="predicted"/>
<sequence length="110" mass="12735">MWKTVALLCASNLFMTVAWYGHLKFKNRALWLVILASWGIAFFEYCLQVPANRIGSNYFSVTQLKVMQEVITLTVFAGFSALYFKESFKWNHLVGFACLVAAVFFVFKKW</sequence>
<dbReference type="PIRSF" id="PIRSF021239">
    <property type="entry name" value="UCP021239"/>
    <property type="match status" value="1"/>
</dbReference>
<comment type="caution">
    <text evidence="2">The sequence shown here is derived from an EMBL/GenBank/DDBJ whole genome shotgun (WGS) entry which is preliminary data.</text>
</comment>
<name>A0A1Y4DBL3_9BACT</name>
<feature type="transmembrane region" description="Helical" evidence="1">
    <location>
        <begin position="28"/>
        <end position="46"/>
    </location>
</feature>
<dbReference type="RefSeq" id="WP_087288379.1">
    <property type="nucleotide sequence ID" value="NZ_NFJD01000003.1"/>
</dbReference>
<evidence type="ECO:0000313" key="2">
    <source>
        <dbReference type="EMBL" id="OUO56456.1"/>
    </source>
</evidence>
<gene>
    <name evidence="2" type="ORF">B5F75_04490</name>
</gene>
<feature type="transmembrane region" description="Helical" evidence="1">
    <location>
        <begin position="90"/>
        <end position="107"/>
    </location>
</feature>